<dbReference type="Proteomes" id="UP000321886">
    <property type="component" value="Unassembled WGS sequence"/>
</dbReference>
<dbReference type="InterPro" id="IPR010998">
    <property type="entry name" value="Integrase_recombinase_N"/>
</dbReference>
<keyword evidence="3" id="KW-1185">Reference proteome</keyword>
<organism evidence="2 3">
    <name type="scientific">Halobacillus faecis</name>
    <dbReference type="NCBI Taxonomy" id="360184"/>
    <lineage>
        <taxon>Bacteria</taxon>
        <taxon>Bacillati</taxon>
        <taxon>Bacillota</taxon>
        <taxon>Bacilli</taxon>
        <taxon>Bacillales</taxon>
        <taxon>Bacillaceae</taxon>
        <taxon>Halobacillus</taxon>
    </lineage>
</organism>
<dbReference type="InterPro" id="IPR011010">
    <property type="entry name" value="DNA_brk_join_enz"/>
</dbReference>
<dbReference type="Gene3D" id="1.10.150.130">
    <property type="match status" value="1"/>
</dbReference>
<accession>A0A511WSC1</accession>
<dbReference type="GO" id="GO:0003677">
    <property type="term" value="F:DNA binding"/>
    <property type="evidence" value="ECO:0007669"/>
    <property type="project" value="UniProtKB-KW"/>
</dbReference>
<gene>
    <name evidence="2" type="ORF">HFA01_23120</name>
</gene>
<evidence type="ECO:0000313" key="2">
    <source>
        <dbReference type="EMBL" id="GEN54050.1"/>
    </source>
</evidence>
<name>A0A511WSC1_9BACI</name>
<reference evidence="2 3" key="1">
    <citation type="submission" date="2019-07" db="EMBL/GenBank/DDBJ databases">
        <title>Whole genome shotgun sequence of Halobacillus faecis NBRC 103569.</title>
        <authorList>
            <person name="Hosoyama A."/>
            <person name="Uohara A."/>
            <person name="Ohji S."/>
            <person name="Ichikawa N."/>
        </authorList>
    </citation>
    <scope>NUCLEOTIDE SEQUENCE [LARGE SCALE GENOMIC DNA]</scope>
    <source>
        <strain evidence="2 3">NBRC 103569</strain>
    </source>
</reference>
<evidence type="ECO:0000256" key="1">
    <source>
        <dbReference type="ARBA" id="ARBA00023125"/>
    </source>
</evidence>
<proteinExistence type="predicted"/>
<dbReference type="AlphaFoldDB" id="A0A511WSC1"/>
<protein>
    <submittedName>
        <fullName evidence="2">Uncharacterized protein</fullName>
    </submittedName>
</protein>
<dbReference type="EMBL" id="BJYD01000021">
    <property type="protein sequence ID" value="GEN54050.1"/>
    <property type="molecule type" value="Genomic_DNA"/>
</dbReference>
<evidence type="ECO:0000313" key="3">
    <source>
        <dbReference type="Proteomes" id="UP000321886"/>
    </source>
</evidence>
<sequence>MYKMPKAFFNWCVKEEYLIESPMNKVELPKTTKKVLNKFTIEDVQKMINAFTTKIPI</sequence>
<keyword evidence="1" id="KW-0238">DNA-binding</keyword>
<comment type="caution">
    <text evidence="2">The sequence shown here is derived from an EMBL/GenBank/DDBJ whole genome shotgun (WGS) entry which is preliminary data.</text>
</comment>
<dbReference type="SUPFAM" id="SSF56349">
    <property type="entry name" value="DNA breaking-rejoining enzymes"/>
    <property type="match status" value="1"/>
</dbReference>